<gene>
    <name evidence="2" type="ORF">ACH5RR_002486</name>
</gene>
<dbReference type="PANTHER" id="PTHR47123">
    <property type="entry name" value="F-BOX PROTEIN SKIP23"/>
    <property type="match status" value="1"/>
</dbReference>
<protein>
    <recommendedName>
        <fullName evidence="1">F-box domain-containing protein</fullName>
    </recommendedName>
</protein>
<comment type="caution">
    <text evidence="2">The sequence shown here is derived from an EMBL/GenBank/DDBJ whole genome shotgun (WGS) entry which is preliminary data.</text>
</comment>
<keyword evidence="3" id="KW-1185">Reference proteome</keyword>
<evidence type="ECO:0000259" key="1">
    <source>
        <dbReference type="SMART" id="SM00256"/>
    </source>
</evidence>
<dbReference type="SUPFAM" id="SSF81383">
    <property type="entry name" value="F-box domain"/>
    <property type="match status" value="1"/>
</dbReference>
<dbReference type="InterPro" id="IPR001810">
    <property type="entry name" value="F-box_dom"/>
</dbReference>
<dbReference type="SMART" id="SM00256">
    <property type="entry name" value="FBOX"/>
    <property type="match status" value="1"/>
</dbReference>
<name>A0ABD3B6Y7_9GENT</name>
<dbReference type="CDD" id="cd09917">
    <property type="entry name" value="F-box_SF"/>
    <property type="match status" value="1"/>
</dbReference>
<dbReference type="Proteomes" id="UP001630127">
    <property type="component" value="Unassembled WGS sequence"/>
</dbReference>
<reference evidence="2 3" key="1">
    <citation type="submission" date="2024-11" db="EMBL/GenBank/DDBJ databases">
        <title>A near-complete genome assembly of Cinchona calisaya.</title>
        <authorList>
            <person name="Lian D.C."/>
            <person name="Zhao X.W."/>
            <person name="Wei L."/>
        </authorList>
    </citation>
    <scope>NUCLEOTIDE SEQUENCE [LARGE SCALE GENOMIC DNA]</scope>
    <source>
        <tissue evidence="2">Nenye</tissue>
    </source>
</reference>
<evidence type="ECO:0000313" key="2">
    <source>
        <dbReference type="EMBL" id="KAL3539120.1"/>
    </source>
</evidence>
<proteinExistence type="predicted"/>
<dbReference type="InterPro" id="IPR005174">
    <property type="entry name" value="KIB1-4_b-propeller"/>
</dbReference>
<dbReference type="Gene3D" id="1.20.1280.50">
    <property type="match status" value="1"/>
</dbReference>
<dbReference type="Pfam" id="PF03478">
    <property type="entry name" value="Beta-prop_KIB1-4"/>
    <property type="match status" value="1"/>
</dbReference>
<dbReference type="InterPro" id="IPR036047">
    <property type="entry name" value="F-box-like_dom_sf"/>
</dbReference>
<dbReference type="PANTHER" id="PTHR47123:SF15">
    <property type="entry name" value="F-BOX PROTEIN SKIP23"/>
    <property type="match status" value="1"/>
</dbReference>
<dbReference type="InterPro" id="IPR051304">
    <property type="entry name" value="SCF_F-box_domain"/>
</dbReference>
<feature type="domain" description="F-box" evidence="1">
    <location>
        <begin position="7"/>
        <end position="48"/>
    </location>
</feature>
<dbReference type="EMBL" id="JBJUIK010000001">
    <property type="protein sequence ID" value="KAL3539120.1"/>
    <property type="molecule type" value="Genomic_DNA"/>
</dbReference>
<dbReference type="AlphaFoldDB" id="A0ABD3B6Y7"/>
<evidence type="ECO:0000313" key="3">
    <source>
        <dbReference type="Proteomes" id="UP001630127"/>
    </source>
</evidence>
<accession>A0ABD3B6Y7</accession>
<organism evidence="2 3">
    <name type="scientific">Cinchona calisaya</name>
    <dbReference type="NCBI Taxonomy" id="153742"/>
    <lineage>
        <taxon>Eukaryota</taxon>
        <taxon>Viridiplantae</taxon>
        <taxon>Streptophyta</taxon>
        <taxon>Embryophyta</taxon>
        <taxon>Tracheophyta</taxon>
        <taxon>Spermatophyta</taxon>
        <taxon>Magnoliopsida</taxon>
        <taxon>eudicotyledons</taxon>
        <taxon>Gunneridae</taxon>
        <taxon>Pentapetalae</taxon>
        <taxon>asterids</taxon>
        <taxon>lamiids</taxon>
        <taxon>Gentianales</taxon>
        <taxon>Rubiaceae</taxon>
        <taxon>Cinchonoideae</taxon>
        <taxon>Cinchoneae</taxon>
        <taxon>Cinchona</taxon>
    </lineage>
</organism>
<sequence length="449" mass="51001">MAEWSQLPGELLHLISTHLSSEIDLLRFCSVCSAWRSSVYRRTSLSPSRFPILPNSGISDTTWGFYLSKRTIYSVGLPQIQFRSCGGWIIKLERDNPDRTHLLNPLTRSQFTPLPENFPKRFDFSNFRIRELGCEYTLQYINYRPLANSIGDAGNLYMEKVAFSPASKEEETDAGFVILTIHVSGKLVMYKSGDTKWTVINDLPLSPYEDVIFNEGNFYAVDGTGRAVMVVNSSPGSVPNVSVIAGSVFGGDQKFLVESCGDLLLVDKYLNVGPDDDLGYNEGLEFYEEFDNFMSERTVKFKVFRLNRSGERWVEVSNLGDRMLFLGDNCTFSAEVAEVNIRGKGNCILFTDQFFQSREDDEEWKSRGVGVFDLESGSIEAITSYQGYSELFWPPPGWVYPKFSVQKIVPWSLGLLREQEGTKSRQVLKNFSIIRKNSEVTRILWNPNI</sequence>
<dbReference type="Pfam" id="PF12937">
    <property type="entry name" value="F-box-like"/>
    <property type="match status" value="1"/>
</dbReference>